<evidence type="ECO:0000256" key="1">
    <source>
        <dbReference type="ARBA" id="ARBA00004429"/>
    </source>
</evidence>
<protein>
    <submittedName>
        <fullName evidence="11">PTS system fructose-specific IIC component/fructose-specific PTS system IIC-like component</fullName>
    </submittedName>
</protein>
<evidence type="ECO:0000313" key="12">
    <source>
        <dbReference type="Proteomes" id="UP001239167"/>
    </source>
</evidence>
<evidence type="ECO:0000256" key="6">
    <source>
        <dbReference type="ARBA" id="ARBA00022692"/>
    </source>
</evidence>
<dbReference type="PROSITE" id="PS51104">
    <property type="entry name" value="PTS_EIIC_TYPE_2"/>
    <property type="match status" value="1"/>
</dbReference>
<keyword evidence="5" id="KW-0598">Phosphotransferase system</keyword>
<evidence type="ECO:0000256" key="4">
    <source>
        <dbReference type="ARBA" id="ARBA00022597"/>
    </source>
</evidence>
<keyword evidence="4" id="KW-0762">Sugar transport</keyword>
<dbReference type="Proteomes" id="UP001239167">
    <property type="component" value="Unassembled WGS sequence"/>
</dbReference>
<keyword evidence="8 9" id="KW-0472">Membrane</keyword>
<feature type="transmembrane region" description="Helical" evidence="9">
    <location>
        <begin position="20"/>
        <end position="39"/>
    </location>
</feature>
<feature type="transmembrane region" description="Helical" evidence="9">
    <location>
        <begin position="323"/>
        <end position="343"/>
    </location>
</feature>
<dbReference type="InterPro" id="IPR003352">
    <property type="entry name" value="PTS_EIIC"/>
</dbReference>
<dbReference type="PANTHER" id="PTHR30505">
    <property type="entry name" value="FRUCTOSE-LIKE PERMEASE"/>
    <property type="match status" value="1"/>
</dbReference>
<feature type="transmembrane region" description="Helical" evidence="9">
    <location>
        <begin position="225"/>
        <end position="244"/>
    </location>
</feature>
<organism evidence="11 12">
    <name type="scientific">Pectinatus haikarae</name>
    <dbReference type="NCBI Taxonomy" id="349096"/>
    <lineage>
        <taxon>Bacteria</taxon>
        <taxon>Bacillati</taxon>
        <taxon>Bacillota</taxon>
        <taxon>Negativicutes</taxon>
        <taxon>Selenomonadales</taxon>
        <taxon>Selenomonadaceae</taxon>
        <taxon>Pectinatus</taxon>
    </lineage>
</organism>
<feature type="transmembrane region" description="Helical" evidence="9">
    <location>
        <begin position="256"/>
        <end position="276"/>
    </location>
</feature>
<evidence type="ECO:0000256" key="8">
    <source>
        <dbReference type="ARBA" id="ARBA00023136"/>
    </source>
</evidence>
<feature type="transmembrane region" description="Helical" evidence="9">
    <location>
        <begin position="140"/>
        <end position="163"/>
    </location>
</feature>
<dbReference type="InterPro" id="IPR006327">
    <property type="entry name" value="PTS_IIC_fruc"/>
</dbReference>
<evidence type="ECO:0000313" key="11">
    <source>
        <dbReference type="EMBL" id="MDQ0204648.1"/>
    </source>
</evidence>
<evidence type="ECO:0000256" key="3">
    <source>
        <dbReference type="ARBA" id="ARBA00022475"/>
    </source>
</evidence>
<evidence type="ECO:0000259" key="10">
    <source>
        <dbReference type="PROSITE" id="PS51104"/>
    </source>
</evidence>
<sequence length="353" mass="36472">MSATMKNFIDDLTKAFSTGVSYMMPTVVVGGICLALSLAGGDATAGKGMVVTNPFLQNIGIIGSAGFSMMIPILSGYIAYSVAGKPGITPGMITGFIANTPIGENHVQTGFLGAMLLGVLCGFLARWVKKWKVSDTVKAIMPILIIPIVTTVIVALIYIYILVGPIGAAMRWLIDLLSGMQGGSALILGLILGAMAAFDMGGPVNKTATAFTLALMAEGIYGPNGAYRIAVAVPPLGIALSTFVSRSKWGADDRRMGPSAAFMGLIGITEGAIPFAVKSLKTVIPSIMIGSAVGAGLGMMHGVECMVPHGGLIVIAAVNKAPLWYAVDMAVGVVVTAICLHILRPNIETNDIK</sequence>
<comment type="caution">
    <text evidence="11">The sequence shown here is derived from an EMBL/GenBank/DDBJ whole genome shotgun (WGS) entry which is preliminary data.</text>
</comment>
<gene>
    <name evidence="11" type="ORF">J2S01_002380</name>
</gene>
<feature type="transmembrane region" description="Helical" evidence="9">
    <location>
        <begin position="183"/>
        <end position="204"/>
    </location>
</feature>
<comment type="subcellular location">
    <subcellularLocation>
        <location evidence="1">Cell inner membrane</location>
        <topology evidence="1">Multi-pass membrane protein</topology>
    </subcellularLocation>
</comment>
<feature type="domain" description="PTS EIIC type-2" evidence="10">
    <location>
        <begin position="12"/>
        <end position="353"/>
    </location>
</feature>
<dbReference type="NCBIfam" id="TIGR01427">
    <property type="entry name" value="PTS_IIC_fructo"/>
    <property type="match status" value="1"/>
</dbReference>
<feature type="transmembrane region" description="Helical" evidence="9">
    <location>
        <begin position="59"/>
        <end position="80"/>
    </location>
</feature>
<keyword evidence="6 9" id="KW-0812">Transmembrane</keyword>
<dbReference type="EMBL" id="JAUSUE010000019">
    <property type="protein sequence ID" value="MDQ0204648.1"/>
    <property type="molecule type" value="Genomic_DNA"/>
</dbReference>
<dbReference type="PANTHER" id="PTHR30505:SF0">
    <property type="entry name" value="FRUCTOSE-LIKE PTS SYSTEM EIIBC COMPONENT-RELATED"/>
    <property type="match status" value="1"/>
</dbReference>
<keyword evidence="3" id="KW-1003">Cell membrane</keyword>
<proteinExistence type="predicted"/>
<dbReference type="Pfam" id="PF02378">
    <property type="entry name" value="PTS_EIIC"/>
    <property type="match status" value="1"/>
</dbReference>
<reference evidence="11 12" key="1">
    <citation type="submission" date="2023-07" db="EMBL/GenBank/DDBJ databases">
        <title>Genomic Encyclopedia of Type Strains, Phase IV (KMG-IV): sequencing the most valuable type-strain genomes for metagenomic binning, comparative biology and taxonomic classification.</title>
        <authorList>
            <person name="Goeker M."/>
        </authorList>
    </citation>
    <scope>NUCLEOTIDE SEQUENCE [LARGE SCALE GENOMIC DNA]</scope>
    <source>
        <strain evidence="11 12">DSM 16980</strain>
    </source>
</reference>
<dbReference type="InterPro" id="IPR050864">
    <property type="entry name" value="Bacterial_PTS_Sugar_Transport"/>
</dbReference>
<keyword evidence="2" id="KW-0813">Transport</keyword>
<keyword evidence="7 9" id="KW-1133">Transmembrane helix</keyword>
<evidence type="ECO:0000256" key="2">
    <source>
        <dbReference type="ARBA" id="ARBA00022448"/>
    </source>
</evidence>
<keyword evidence="12" id="KW-1185">Reference proteome</keyword>
<accession>A0ABT9Y9X8</accession>
<feature type="transmembrane region" description="Helical" evidence="9">
    <location>
        <begin position="110"/>
        <end position="128"/>
    </location>
</feature>
<name>A0ABT9Y9X8_9FIRM</name>
<evidence type="ECO:0000256" key="5">
    <source>
        <dbReference type="ARBA" id="ARBA00022683"/>
    </source>
</evidence>
<dbReference type="RefSeq" id="WP_196605202.1">
    <property type="nucleotide sequence ID" value="NZ_CP116940.1"/>
</dbReference>
<feature type="transmembrane region" description="Helical" evidence="9">
    <location>
        <begin position="283"/>
        <end position="303"/>
    </location>
</feature>
<evidence type="ECO:0000256" key="9">
    <source>
        <dbReference type="SAM" id="Phobius"/>
    </source>
</evidence>
<evidence type="ECO:0000256" key="7">
    <source>
        <dbReference type="ARBA" id="ARBA00022989"/>
    </source>
</evidence>
<dbReference type="InterPro" id="IPR013014">
    <property type="entry name" value="PTS_EIIC_2"/>
</dbReference>